<evidence type="ECO:0000313" key="1">
    <source>
        <dbReference type="EMBL" id="POM59251.1"/>
    </source>
</evidence>
<dbReference type="Proteomes" id="UP000237271">
    <property type="component" value="Unassembled WGS sequence"/>
</dbReference>
<reference evidence="1 2" key="1">
    <citation type="journal article" date="2017" name="Genome Biol. Evol.">
        <title>Phytophthora megakarya and P. palmivora, closely related causal agents of cacao black pod rot, underwent increases in genome sizes and gene numbers by different mechanisms.</title>
        <authorList>
            <person name="Ali S.S."/>
            <person name="Shao J."/>
            <person name="Lary D.J."/>
            <person name="Kronmiller B."/>
            <person name="Shen D."/>
            <person name="Strem M.D."/>
            <person name="Amoako-Attah I."/>
            <person name="Akrofi A.Y."/>
            <person name="Begoude B.A."/>
            <person name="Ten Hoopen G.M."/>
            <person name="Coulibaly K."/>
            <person name="Kebe B.I."/>
            <person name="Melnick R.L."/>
            <person name="Guiltinan M.J."/>
            <person name="Tyler B.M."/>
            <person name="Meinhardt L.W."/>
            <person name="Bailey B.A."/>
        </authorList>
    </citation>
    <scope>NUCLEOTIDE SEQUENCE [LARGE SCALE GENOMIC DNA]</scope>
    <source>
        <strain evidence="2">sbr112.9</strain>
    </source>
</reference>
<protein>
    <submittedName>
        <fullName evidence="1">Uncharacterized protein</fullName>
    </submittedName>
</protein>
<keyword evidence="2" id="KW-1185">Reference proteome</keyword>
<accession>A0A2P4X131</accession>
<sequence>MAIVNGFIVHKLKMQKEGKRVPTHAEYMCRLHVELLAVTAASLSNNKLAEDLVSIPIPPAEHHLEKQERLYRENRLCSAFTPPKVKGFESRFFAWYVKSCTTDTSPSATAYAEKKPATD</sequence>
<evidence type="ECO:0000313" key="2">
    <source>
        <dbReference type="Proteomes" id="UP000237271"/>
    </source>
</evidence>
<dbReference type="EMBL" id="NCKW01017262">
    <property type="protein sequence ID" value="POM59251.1"/>
    <property type="molecule type" value="Genomic_DNA"/>
</dbReference>
<name>A0A2P4X131_9STRA</name>
<proteinExistence type="predicted"/>
<dbReference type="AlphaFoldDB" id="A0A2P4X131"/>
<comment type="caution">
    <text evidence="1">The sequence shown here is derived from an EMBL/GenBank/DDBJ whole genome shotgun (WGS) entry which is preliminary data.</text>
</comment>
<organism evidence="1 2">
    <name type="scientific">Phytophthora palmivora</name>
    <dbReference type="NCBI Taxonomy" id="4796"/>
    <lineage>
        <taxon>Eukaryota</taxon>
        <taxon>Sar</taxon>
        <taxon>Stramenopiles</taxon>
        <taxon>Oomycota</taxon>
        <taxon>Peronosporomycetes</taxon>
        <taxon>Peronosporales</taxon>
        <taxon>Peronosporaceae</taxon>
        <taxon>Phytophthora</taxon>
    </lineage>
</organism>
<gene>
    <name evidence="1" type="ORF">PHPALM_32049</name>
</gene>